<comment type="caution">
    <text evidence="1">The sequence shown here is derived from an EMBL/GenBank/DDBJ whole genome shotgun (WGS) entry which is preliminary data.</text>
</comment>
<keyword evidence="2" id="KW-1185">Reference proteome</keyword>
<evidence type="ECO:0000313" key="2">
    <source>
        <dbReference type="Proteomes" id="UP000245609"/>
    </source>
</evidence>
<organism evidence="1 2">
    <name type="scientific">Smittium megazygosporum</name>
    <dbReference type="NCBI Taxonomy" id="133381"/>
    <lineage>
        <taxon>Eukaryota</taxon>
        <taxon>Fungi</taxon>
        <taxon>Fungi incertae sedis</taxon>
        <taxon>Zoopagomycota</taxon>
        <taxon>Kickxellomycotina</taxon>
        <taxon>Harpellomycetes</taxon>
        <taxon>Harpellales</taxon>
        <taxon>Legeriomycetaceae</taxon>
        <taxon>Smittium</taxon>
    </lineage>
</organism>
<accession>A0A2T9XXU7</accession>
<dbReference type="EMBL" id="MBFS01003791">
    <property type="protein sequence ID" value="PVU84893.1"/>
    <property type="molecule type" value="Genomic_DNA"/>
</dbReference>
<dbReference type="Proteomes" id="UP000245609">
    <property type="component" value="Unassembled WGS sequence"/>
</dbReference>
<dbReference type="AlphaFoldDB" id="A0A2T9XXU7"/>
<protein>
    <submittedName>
        <fullName evidence="1">Uncharacterized protein</fullName>
    </submittedName>
</protein>
<evidence type="ECO:0000313" key="1">
    <source>
        <dbReference type="EMBL" id="PVU84893.1"/>
    </source>
</evidence>
<sequence length="138" mass="15998">MHNAEKLQNISKFKQAFQQVKKYITGDLKLSQPKKELHDKKEFIYVFKNGKNTCKLNTKHTRQTPEINTKTHNNTETKNKIRTVSIINQKTNTENPELQKTSHDLNKVGKTYIQNLHIKNTGINPETKLNALNEAQKS</sequence>
<proteinExistence type="predicted"/>
<reference evidence="1 2" key="1">
    <citation type="journal article" date="2018" name="MBio">
        <title>Comparative Genomics Reveals the Core Gene Toolbox for the Fungus-Insect Symbiosis.</title>
        <authorList>
            <person name="Wang Y."/>
            <person name="Stata M."/>
            <person name="Wang W."/>
            <person name="Stajich J.E."/>
            <person name="White M.M."/>
            <person name="Moncalvo J.M."/>
        </authorList>
    </citation>
    <scope>NUCLEOTIDE SEQUENCE [LARGE SCALE GENOMIC DNA]</scope>
    <source>
        <strain evidence="1 2">SC-DP-2</strain>
    </source>
</reference>
<name>A0A2T9XXU7_9FUNG</name>
<gene>
    <name evidence="1" type="ORF">BB560_007229</name>
</gene>